<dbReference type="AlphaFoldDB" id="A0A8W8J9T0"/>
<proteinExistence type="predicted"/>
<feature type="region of interest" description="Disordered" evidence="1">
    <location>
        <begin position="23"/>
        <end position="90"/>
    </location>
</feature>
<dbReference type="Proteomes" id="UP000005408">
    <property type="component" value="Unassembled WGS sequence"/>
</dbReference>
<evidence type="ECO:0000256" key="1">
    <source>
        <dbReference type="SAM" id="MobiDB-lite"/>
    </source>
</evidence>
<organism evidence="2 3">
    <name type="scientific">Magallana gigas</name>
    <name type="common">Pacific oyster</name>
    <name type="synonym">Crassostrea gigas</name>
    <dbReference type="NCBI Taxonomy" id="29159"/>
    <lineage>
        <taxon>Eukaryota</taxon>
        <taxon>Metazoa</taxon>
        <taxon>Spiralia</taxon>
        <taxon>Lophotrochozoa</taxon>
        <taxon>Mollusca</taxon>
        <taxon>Bivalvia</taxon>
        <taxon>Autobranchia</taxon>
        <taxon>Pteriomorphia</taxon>
        <taxon>Ostreida</taxon>
        <taxon>Ostreoidea</taxon>
        <taxon>Ostreidae</taxon>
        <taxon>Magallana</taxon>
    </lineage>
</organism>
<feature type="compositionally biased region" description="Polar residues" evidence="1">
    <location>
        <begin position="59"/>
        <end position="72"/>
    </location>
</feature>
<dbReference type="EnsemblMetazoa" id="G17986.1">
    <property type="protein sequence ID" value="G17986.1:cds"/>
    <property type="gene ID" value="G17986"/>
</dbReference>
<evidence type="ECO:0000313" key="3">
    <source>
        <dbReference type="Proteomes" id="UP000005408"/>
    </source>
</evidence>
<accession>A0A8W8J9T0</accession>
<reference evidence="2" key="1">
    <citation type="submission" date="2022-08" db="UniProtKB">
        <authorList>
            <consortium name="EnsemblMetazoa"/>
        </authorList>
    </citation>
    <scope>IDENTIFICATION</scope>
    <source>
        <strain evidence="2">05x7-T-G4-1.051#20</strain>
    </source>
</reference>
<keyword evidence="3" id="KW-1185">Reference proteome</keyword>
<sequence>MVSSARKAAVRQLAKVIEKSFFKQDESSWMPEESEFDKDVNKTDPAIPDTAALPHADRQSLTSDDGVSSSTLPAAGGNSPTRDEQNKKRVQDSIHILTGIFEKLTLEIPKMERGLRDLSECYETLKRELDELKKTE</sequence>
<protein>
    <submittedName>
        <fullName evidence="2">Uncharacterized protein</fullName>
    </submittedName>
</protein>
<evidence type="ECO:0000313" key="2">
    <source>
        <dbReference type="EnsemblMetazoa" id="G17986.1:cds"/>
    </source>
</evidence>
<name>A0A8W8J9T0_MAGGI</name>
<feature type="compositionally biased region" description="Basic and acidic residues" evidence="1">
    <location>
        <begin position="81"/>
        <end position="90"/>
    </location>
</feature>